<sequence>MRRGREAETLRLAPRLLVNNNLAARDAVVAGLGIGLLPRFQAARFVADGCLDEVLPGWSKPLVPVNALFAASRYQTPKIRTFVDHAKNAFPAAAAAG</sequence>
<dbReference type="SUPFAM" id="SSF53850">
    <property type="entry name" value="Periplasmic binding protein-like II"/>
    <property type="match status" value="1"/>
</dbReference>
<comment type="caution">
    <text evidence="3">The sequence shown here is derived from an EMBL/GenBank/DDBJ whole genome shotgun (WGS) entry which is preliminary data.</text>
</comment>
<protein>
    <recommendedName>
        <fullName evidence="2">LysR substrate-binding domain-containing protein</fullName>
    </recommendedName>
</protein>
<dbReference type="Pfam" id="PF03466">
    <property type="entry name" value="LysR_substrate"/>
    <property type="match status" value="1"/>
</dbReference>
<name>A0A7V7PSG6_9HYPH</name>
<evidence type="ECO:0000313" key="4">
    <source>
        <dbReference type="Proteomes" id="UP000432089"/>
    </source>
</evidence>
<dbReference type="AlphaFoldDB" id="A0A7V7PSG6"/>
<keyword evidence="4" id="KW-1185">Reference proteome</keyword>
<gene>
    <name evidence="3" type="ORF">F6X38_04445</name>
</gene>
<accession>A0A7V7PSG6</accession>
<dbReference type="Proteomes" id="UP000432089">
    <property type="component" value="Unassembled WGS sequence"/>
</dbReference>
<reference evidence="3 4" key="1">
    <citation type="submission" date="2019-09" db="EMBL/GenBank/DDBJ databases">
        <title>YIM 132180 draft genome.</title>
        <authorList>
            <person name="Zhang K."/>
        </authorList>
    </citation>
    <scope>NUCLEOTIDE SEQUENCE [LARGE SCALE GENOMIC DNA]</scope>
    <source>
        <strain evidence="3 4">YIM 132180</strain>
    </source>
</reference>
<proteinExistence type="inferred from homology"/>
<dbReference type="InterPro" id="IPR005119">
    <property type="entry name" value="LysR_subst-bd"/>
</dbReference>
<comment type="similarity">
    <text evidence="1">Belongs to the LysR transcriptional regulatory family.</text>
</comment>
<feature type="domain" description="LysR substrate-binding" evidence="2">
    <location>
        <begin position="6"/>
        <end position="90"/>
    </location>
</feature>
<evidence type="ECO:0000256" key="1">
    <source>
        <dbReference type="ARBA" id="ARBA00009437"/>
    </source>
</evidence>
<dbReference type="Gene3D" id="3.40.190.10">
    <property type="entry name" value="Periplasmic binding protein-like II"/>
    <property type="match status" value="2"/>
</dbReference>
<dbReference type="PANTHER" id="PTHR30537:SF5">
    <property type="entry name" value="HTH-TYPE TRANSCRIPTIONAL ACTIVATOR TTDR-RELATED"/>
    <property type="match status" value="1"/>
</dbReference>
<dbReference type="InterPro" id="IPR058163">
    <property type="entry name" value="LysR-type_TF_proteobact-type"/>
</dbReference>
<evidence type="ECO:0000259" key="2">
    <source>
        <dbReference type="Pfam" id="PF03466"/>
    </source>
</evidence>
<dbReference type="PANTHER" id="PTHR30537">
    <property type="entry name" value="HTH-TYPE TRANSCRIPTIONAL REGULATOR"/>
    <property type="match status" value="1"/>
</dbReference>
<evidence type="ECO:0000313" key="3">
    <source>
        <dbReference type="EMBL" id="KAB0682055.1"/>
    </source>
</evidence>
<dbReference type="EMBL" id="VZDO01000002">
    <property type="protein sequence ID" value="KAB0682055.1"/>
    <property type="molecule type" value="Genomic_DNA"/>
</dbReference>
<organism evidence="3 4">
    <name type="scientific">Plantimonas leprariae</name>
    <dbReference type="NCBI Taxonomy" id="2615207"/>
    <lineage>
        <taxon>Bacteria</taxon>
        <taxon>Pseudomonadati</taxon>
        <taxon>Pseudomonadota</taxon>
        <taxon>Alphaproteobacteria</taxon>
        <taxon>Hyphomicrobiales</taxon>
        <taxon>Aurantimonadaceae</taxon>
        <taxon>Plantimonas</taxon>
    </lineage>
</organism>